<keyword evidence="1" id="KW-0732">Signal</keyword>
<organism evidence="3 4">
    <name type="scientific">Calycomorphotria hydatis</name>
    <dbReference type="NCBI Taxonomy" id="2528027"/>
    <lineage>
        <taxon>Bacteria</taxon>
        <taxon>Pseudomonadati</taxon>
        <taxon>Planctomycetota</taxon>
        <taxon>Planctomycetia</taxon>
        <taxon>Planctomycetales</taxon>
        <taxon>Planctomycetaceae</taxon>
        <taxon>Calycomorphotria</taxon>
    </lineage>
</organism>
<evidence type="ECO:0000313" key="4">
    <source>
        <dbReference type="Proteomes" id="UP000319976"/>
    </source>
</evidence>
<dbReference type="Pfam" id="PF14534">
    <property type="entry name" value="DUF4440"/>
    <property type="match status" value="1"/>
</dbReference>
<protein>
    <submittedName>
        <fullName evidence="3">SnoaL-like domain protein</fullName>
    </submittedName>
</protein>
<dbReference type="InterPro" id="IPR032710">
    <property type="entry name" value="NTF2-like_dom_sf"/>
</dbReference>
<accession>A0A517T486</accession>
<dbReference type="AlphaFoldDB" id="A0A517T486"/>
<dbReference type="NCBIfam" id="TIGR02246">
    <property type="entry name" value="SgcJ/EcaC family oxidoreductase"/>
    <property type="match status" value="1"/>
</dbReference>
<feature type="domain" description="DUF4440" evidence="2">
    <location>
        <begin position="36"/>
        <end position="139"/>
    </location>
</feature>
<keyword evidence="4" id="KW-1185">Reference proteome</keyword>
<dbReference type="InterPro" id="IPR011944">
    <property type="entry name" value="Steroid_delta5-4_isomerase"/>
</dbReference>
<dbReference type="SUPFAM" id="SSF54427">
    <property type="entry name" value="NTF2-like"/>
    <property type="match status" value="1"/>
</dbReference>
<proteinExistence type="predicted"/>
<reference evidence="3 4" key="1">
    <citation type="submission" date="2019-02" db="EMBL/GenBank/DDBJ databases">
        <title>Deep-cultivation of Planctomycetes and their phenomic and genomic characterization uncovers novel biology.</title>
        <authorList>
            <person name="Wiegand S."/>
            <person name="Jogler M."/>
            <person name="Boedeker C."/>
            <person name="Pinto D."/>
            <person name="Vollmers J."/>
            <person name="Rivas-Marin E."/>
            <person name="Kohn T."/>
            <person name="Peeters S.H."/>
            <person name="Heuer A."/>
            <person name="Rast P."/>
            <person name="Oberbeckmann S."/>
            <person name="Bunk B."/>
            <person name="Jeske O."/>
            <person name="Meyerdierks A."/>
            <person name="Storesund J.E."/>
            <person name="Kallscheuer N."/>
            <person name="Luecker S."/>
            <person name="Lage O.M."/>
            <person name="Pohl T."/>
            <person name="Merkel B.J."/>
            <person name="Hornburger P."/>
            <person name="Mueller R.-W."/>
            <person name="Bruemmer F."/>
            <person name="Labrenz M."/>
            <person name="Spormann A.M."/>
            <person name="Op den Camp H."/>
            <person name="Overmann J."/>
            <person name="Amann R."/>
            <person name="Jetten M.S.M."/>
            <person name="Mascher T."/>
            <person name="Medema M.H."/>
            <person name="Devos D.P."/>
            <person name="Kaster A.-K."/>
            <person name="Ovreas L."/>
            <person name="Rohde M."/>
            <person name="Galperin M.Y."/>
            <person name="Jogler C."/>
        </authorList>
    </citation>
    <scope>NUCLEOTIDE SEQUENCE [LARGE SCALE GENOMIC DNA]</scope>
    <source>
        <strain evidence="3 4">V22</strain>
    </source>
</reference>
<dbReference type="Gene3D" id="3.10.450.50">
    <property type="match status" value="1"/>
</dbReference>
<gene>
    <name evidence="3" type="ORF">V22_03960</name>
</gene>
<dbReference type="RefSeq" id="WP_145259294.1">
    <property type="nucleotide sequence ID" value="NZ_CP036316.1"/>
</dbReference>
<evidence type="ECO:0000256" key="1">
    <source>
        <dbReference type="SAM" id="SignalP"/>
    </source>
</evidence>
<evidence type="ECO:0000313" key="3">
    <source>
        <dbReference type="EMBL" id="QDT63178.1"/>
    </source>
</evidence>
<dbReference type="KEGG" id="chya:V22_03960"/>
<feature type="chain" id="PRO_5022136433" evidence="1">
    <location>
        <begin position="21"/>
        <end position="294"/>
    </location>
</feature>
<dbReference type="Proteomes" id="UP000319976">
    <property type="component" value="Chromosome"/>
</dbReference>
<dbReference type="InterPro" id="IPR027843">
    <property type="entry name" value="DUF4440"/>
</dbReference>
<dbReference type="EMBL" id="CP036316">
    <property type="protein sequence ID" value="QDT63178.1"/>
    <property type="molecule type" value="Genomic_DNA"/>
</dbReference>
<name>A0A517T486_9PLAN</name>
<dbReference type="OrthoDB" id="263788at2"/>
<sequence precursor="true">MRSRQIGVLGLAAVCGLWMAAEKCPADETDAVQAGVQQYLDAFNGHDAAKAASFWTENAEYVGPSGDMVDGREAIQKAYEDLFESTPNVKLTVDVLAIRQIAPSVILEQGSAVLFDGEEQLIDTTYKATHVKTADGWKMNSVKELLANPEESNYEQMKPLGWMVGNWVDDNEGIQIELTCIWSKNKSFLLRKFEVINDGVLEMDGTQIIGWDAERKQIRSWVFDSEGGIGEGTWEEKDGRWIVRVKQTMRDGSTATSINVMEPVDEDAFTWQSTGRIVGGTPLPDIAPGYVIRK</sequence>
<evidence type="ECO:0000259" key="2">
    <source>
        <dbReference type="Pfam" id="PF14534"/>
    </source>
</evidence>
<feature type="signal peptide" evidence="1">
    <location>
        <begin position="1"/>
        <end position="20"/>
    </location>
</feature>